<feature type="compositionally biased region" description="Low complexity" evidence="8">
    <location>
        <begin position="37"/>
        <end position="68"/>
    </location>
</feature>
<evidence type="ECO:0000256" key="3">
    <source>
        <dbReference type="ARBA" id="ARBA00022801"/>
    </source>
</evidence>
<feature type="transmembrane region" description="Helical" evidence="9">
    <location>
        <begin position="439"/>
        <end position="458"/>
    </location>
</feature>
<evidence type="ECO:0000256" key="1">
    <source>
        <dbReference type="ARBA" id="ARBA00007164"/>
    </source>
</evidence>
<comment type="caution">
    <text evidence="12">The sequence shown here is derived from an EMBL/GenBank/DDBJ whole genome shotgun (WGS) entry which is preliminary data.</text>
</comment>
<evidence type="ECO:0000313" key="13">
    <source>
        <dbReference type="Proteomes" id="UP001558353"/>
    </source>
</evidence>
<dbReference type="EMBL" id="JAYWMA010000009">
    <property type="protein sequence ID" value="MEX3529165.1"/>
    <property type="molecule type" value="Genomic_DNA"/>
</dbReference>
<dbReference type="PANTHER" id="PTHR21581">
    <property type="entry name" value="D-ALANYL-D-ALANINE CARBOXYPEPTIDASE"/>
    <property type="match status" value="1"/>
</dbReference>
<evidence type="ECO:0000313" key="12">
    <source>
        <dbReference type="EMBL" id="MEX3529165.1"/>
    </source>
</evidence>
<dbReference type="Proteomes" id="UP001558353">
    <property type="component" value="Unassembled WGS sequence"/>
</dbReference>
<accession>A0ABV3UWR8</accession>
<feature type="domain" description="Peptidase S11 D-alanyl-D-alanine carboxypeptidase A N-terminal" evidence="11">
    <location>
        <begin position="144"/>
        <end position="370"/>
    </location>
</feature>
<organism evidence="12 13">
    <name type="scientific">Corynebacterium xerosis</name>
    <dbReference type="NCBI Taxonomy" id="1725"/>
    <lineage>
        <taxon>Bacteria</taxon>
        <taxon>Bacillati</taxon>
        <taxon>Actinomycetota</taxon>
        <taxon>Actinomycetes</taxon>
        <taxon>Mycobacteriales</taxon>
        <taxon>Corynebacteriaceae</taxon>
        <taxon>Corynebacterium</taxon>
    </lineage>
</organism>
<keyword evidence="9" id="KW-1133">Transmembrane helix</keyword>
<dbReference type="Pfam" id="PF00768">
    <property type="entry name" value="Peptidase_S11"/>
    <property type="match status" value="1"/>
</dbReference>
<sequence length="463" mass="47489">MDTTNPLRAAGPASRDTALAMAATLMLAAAPFTAGHPAVAAPTSEPAAPAAPAAPGAPEPDGTSAPDDSAPEEESEEEETVGPAPGRRDTRDCAYRTTPPPAVDSSEVPAPGSPTPDPLPVPATPAGGPRMADCDVVAARGFTAPEDVAASAWIVFDAGSGDVIAAKDPHGRYRPASIAKVLLALVAIDELPMDRTITVRHEDAAIEGSRAGILEGVDYTVEKLLLGLLMSSGNDTASALSQALGGRDETLRKVNRKARELGATDTRIADYTGLDGPGQVTSAFDMALFYAAAFADPEYERLSGTPLTEMPGDEEAGIEGFTMSNDNQLLASGFEGALGGKTGFTDDARHTFVGFAARDGRRLGTIVLDTTVEEGPRAWQQSAALLEAGFATAPDSSVGDLAIPAAGDGADDLGPEDMEDEILDATGDEDEGGPSTRDIAIVSGAAGLVLVAVGWFAVRSRRR</sequence>
<evidence type="ECO:0000256" key="4">
    <source>
        <dbReference type="ARBA" id="ARBA00022960"/>
    </source>
</evidence>
<evidence type="ECO:0000256" key="9">
    <source>
        <dbReference type="SAM" id="Phobius"/>
    </source>
</evidence>
<keyword evidence="3 12" id="KW-0378">Hydrolase</keyword>
<keyword evidence="9" id="KW-0812">Transmembrane</keyword>
<dbReference type="InterPro" id="IPR018044">
    <property type="entry name" value="Peptidase_S11"/>
</dbReference>
<keyword evidence="13" id="KW-1185">Reference proteome</keyword>
<evidence type="ECO:0000256" key="8">
    <source>
        <dbReference type="SAM" id="MobiDB-lite"/>
    </source>
</evidence>
<dbReference type="GO" id="GO:0016787">
    <property type="term" value="F:hydrolase activity"/>
    <property type="evidence" value="ECO:0007669"/>
    <property type="project" value="UniProtKB-KW"/>
</dbReference>
<reference evidence="12 13" key="1">
    <citation type="journal article" date="2024" name="Fungal Genet. Biol.">
        <title>The porcine skin microbiome exhibits broad fungal antagonism.</title>
        <authorList>
            <person name="De La Cruz K.F."/>
            <person name="Townsend E.C."/>
            <person name="Alex Cheong J.Z."/>
            <person name="Salamzade R."/>
            <person name="Liu A."/>
            <person name="Sandstrom S."/>
            <person name="Davila E."/>
            <person name="Huang L."/>
            <person name="Xu K.H."/>
            <person name="Wu S.Y."/>
            <person name="Meudt J.J."/>
            <person name="Shanmuganayagam D."/>
            <person name="Gibson A.L.F."/>
            <person name="Kalan L.R."/>
        </authorList>
    </citation>
    <scope>NUCLEOTIDE SEQUENCE [LARGE SCALE GENOMIC DNA]</scope>
    <source>
        <strain evidence="12 13">LK2569</strain>
    </source>
</reference>
<feature type="region of interest" description="Disordered" evidence="8">
    <location>
        <begin position="36"/>
        <end position="125"/>
    </location>
</feature>
<dbReference type="PANTHER" id="PTHR21581:SF33">
    <property type="entry name" value="D-ALANYL-D-ALANINE CARBOXYPEPTIDASE DACB"/>
    <property type="match status" value="1"/>
</dbReference>
<name>A0ABV3UWR8_9CORY</name>
<dbReference type="InterPro" id="IPR012338">
    <property type="entry name" value="Beta-lactam/transpept-like"/>
</dbReference>
<evidence type="ECO:0000256" key="10">
    <source>
        <dbReference type="SAM" id="SignalP"/>
    </source>
</evidence>
<evidence type="ECO:0000256" key="7">
    <source>
        <dbReference type="RuleBase" id="RU004016"/>
    </source>
</evidence>
<dbReference type="Gene3D" id="3.40.710.10">
    <property type="entry name" value="DD-peptidase/beta-lactamase superfamily"/>
    <property type="match status" value="1"/>
</dbReference>
<evidence type="ECO:0000256" key="6">
    <source>
        <dbReference type="ARBA" id="ARBA00023316"/>
    </source>
</evidence>
<feature type="compositionally biased region" description="Pro residues" evidence="8">
    <location>
        <begin position="111"/>
        <end position="123"/>
    </location>
</feature>
<keyword evidence="2 10" id="KW-0732">Signal</keyword>
<feature type="signal peptide" evidence="10">
    <location>
        <begin position="1"/>
        <end position="40"/>
    </location>
</feature>
<feature type="compositionally biased region" description="Acidic residues" evidence="8">
    <location>
        <begin position="69"/>
        <end position="80"/>
    </location>
</feature>
<proteinExistence type="inferred from homology"/>
<protein>
    <submittedName>
        <fullName evidence="12">Serine hydrolase</fullName>
    </submittedName>
</protein>
<dbReference type="RefSeq" id="WP_368522701.1">
    <property type="nucleotide sequence ID" value="NZ_JAYWMA010000009.1"/>
</dbReference>
<dbReference type="PRINTS" id="PR00725">
    <property type="entry name" value="DADACBPTASE1"/>
</dbReference>
<keyword evidence="5" id="KW-0573">Peptidoglycan synthesis</keyword>
<comment type="similarity">
    <text evidence="1 7">Belongs to the peptidase S11 family.</text>
</comment>
<keyword evidence="4" id="KW-0133">Cell shape</keyword>
<evidence type="ECO:0000256" key="5">
    <source>
        <dbReference type="ARBA" id="ARBA00022984"/>
    </source>
</evidence>
<feature type="chain" id="PRO_5046593601" evidence="10">
    <location>
        <begin position="41"/>
        <end position="463"/>
    </location>
</feature>
<dbReference type="InterPro" id="IPR001967">
    <property type="entry name" value="Peptidase_S11_N"/>
</dbReference>
<gene>
    <name evidence="12" type="ORF">VVR64_08870</name>
</gene>
<keyword evidence="6" id="KW-0961">Cell wall biogenesis/degradation</keyword>
<keyword evidence="9" id="KW-0472">Membrane</keyword>
<evidence type="ECO:0000256" key="2">
    <source>
        <dbReference type="ARBA" id="ARBA00022729"/>
    </source>
</evidence>
<dbReference type="SUPFAM" id="SSF56601">
    <property type="entry name" value="beta-lactamase/transpeptidase-like"/>
    <property type="match status" value="1"/>
</dbReference>
<evidence type="ECO:0000259" key="11">
    <source>
        <dbReference type="Pfam" id="PF00768"/>
    </source>
</evidence>